<reference evidence="1" key="1">
    <citation type="submission" date="2020-06" db="EMBL/GenBank/DDBJ databases">
        <title>Unique genomic features of the anaerobic methanotrophic archaea.</title>
        <authorList>
            <person name="Chadwick G.L."/>
            <person name="Skennerton C.T."/>
            <person name="Laso-Perez R."/>
            <person name="Leu A.O."/>
            <person name="Speth D.R."/>
            <person name="Yu H."/>
            <person name="Morgan-Lang C."/>
            <person name="Hatzenpichler R."/>
            <person name="Goudeau D."/>
            <person name="Malmstrom R."/>
            <person name="Brazelton W.J."/>
            <person name="Woyke T."/>
            <person name="Hallam S.J."/>
            <person name="Tyson G.W."/>
            <person name="Wegener G."/>
            <person name="Boetius A."/>
            <person name="Orphan V."/>
        </authorList>
    </citation>
    <scope>NUCLEOTIDE SEQUENCE</scope>
</reference>
<dbReference type="AlphaFoldDB" id="A0A7G9YAD3"/>
<protein>
    <submittedName>
        <fullName evidence="1">Uncharacterized protein</fullName>
    </submittedName>
</protein>
<accession>A0A7G9YAD3</accession>
<proteinExistence type="predicted"/>
<gene>
    <name evidence="1" type="ORF">ABJGDBBG_00005</name>
</gene>
<dbReference type="EMBL" id="MT631049">
    <property type="protein sequence ID" value="QNO44967.1"/>
    <property type="molecule type" value="Genomic_DNA"/>
</dbReference>
<sequence>MMSMLLLEVPIAINMPISPTLSITTMIRMFAMPKPDMAKIMM</sequence>
<evidence type="ECO:0000313" key="1">
    <source>
        <dbReference type="EMBL" id="QNO44967.1"/>
    </source>
</evidence>
<organism evidence="1">
    <name type="scientific">Candidatus Methanogaster sp. ANME-2c ERB4</name>
    <dbReference type="NCBI Taxonomy" id="2759911"/>
    <lineage>
        <taxon>Archaea</taxon>
        <taxon>Methanobacteriati</taxon>
        <taxon>Methanobacteriota</taxon>
        <taxon>Stenosarchaea group</taxon>
        <taxon>Methanomicrobia</taxon>
        <taxon>Methanosarcinales</taxon>
        <taxon>ANME-2 cluster</taxon>
        <taxon>Candidatus Methanogasteraceae</taxon>
        <taxon>Candidatus Methanogaster</taxon>
    </lineage>
</organism>
<name>A0A7G9YAD3_9EURY</name>